<evidence type="ECO:0000313" key="3">
    <source>
        <dbReference type="EMBL" id="RZB65694.1"/>
    </source>
</evidence>
<sequence length="170" mass="20106">MPESPGGGDTGAPPQATEIENPKTDQTAADPLVLSKNVWKKLAKQQRFQVKKAEKKAAVKEQKQRNVERKHKEWEESLVEILGWVVYNHIDASSIGACRPRIFFINGFLCFLENEWQRNGERERERRRHFKEKMSLEEAHHHRRPWIRAWRKKEMNEGRGREEHEILCSK</sequence>
<accession>A0A445GWU2</accession>
<keyword evidence="1" id="KW-0175">Coiled coil</keyword>
<feature type="coiled-coil region" evidence="1">
    <location>
        <begin position="43"/>
        <end position="77"/>
    </location>
</feature>
<evidence type="ECO:0000313" key="4">
    <source>
        <dbReference type="Proteomes" id="UP000289340"/>
    </source>
</evidence>
<comment type="caution">
    <text evidence="3">The sequence shown here is derived from an EMBL/GenBank/DDBJ whole genome shotgun (WGS) entry which is preliminary data.</text>
</comment>
<keyword evidence="4" id="KW-1185">Reference proteome</keyword>
<evidence type="ECO:0000256" key="1">
    <source>
        <dbReference type="SAM" id="Coils"/>
    </source>
</evidence>
<reference evidence="3 4" key="1">
    <citation type="submission" date="2018-09" db="EMBL/GenBank/DDBJ databases">
        <title>A high-quality reference genome of wild soybean provides a powerful tool to mine soybean genomes.</title>
        <authorList>
            <person name="Xie M."/>
            <person name="Chung C.Y.L."/>
            <person name="Li M.-W."/>
            <person name="Wong F.-L."/>
            <person name="Chan T.-F."/>
            <person name="Lam H.-M."/>
        </authorList>
    </citation>
    <scope>NUCLEOTIDE SEQUENCE [LARGE SCALE GENOMIC DNA]</scope>
    <source>
        <strain evidence="4">cv. W05</strain>
        <tissue evidence="3">Hypocotyl of etiolated seedlings</tissue>
    </source>
</reference>
<protein>
    <submittedName>
        <fullName evidence="3">Uncharacterized protein</fullName>
    </submittedName>
</protein>
<dbReference type="AlphaFoldDB" id="A0A445GWU2"/>
<organism evidence="3 4">
    <name type="scientific">Glycine soja</name>
    <name type="common">Wild soybean</name>
    <dbReference type="NCBI Taxonomy" id="3848"/>
    <lineage>
        <taxon>Eukaryota</taxon>
        <taxon>Viridiplantae</taxon>
        <taxon>Streptophyta</taxon>
        <taxon>Embryophyta</taxon>
        <taxon>Tracheophyta</taxon>
        <taxon>Spermatophyta</taxon>
        <taxon>Magnoliopsida</taxon>
        <taxon>eudicotyledons</taxon>
        <taxon>Gunneridae</taxon>
        <taxon>Pentapetalae</taxon>
        <taxon>rosids</taxon>
        <taxon>fabids</taxon>
        <taxon>Fabales</taxon>
        <taxon>Fabaceae</taxon>
        <taxon>Papilionoideae</taxon>
        <taxon>50 kb inversion clade</taxon>
        <taxon>NPAAA clade</taxon>
        <taxon>indigoferoid/millettioid clade</taxon>
        <taxon>Phaseoleae</taxon>
        <taxon>Glycine</taxon>
        <taxon>Glycine subgen. Soja</taxon>
    </lineage>
</organism>
<gene>
    <name evidence="3" type="ORF">D0Y65_041662</name>
</gene>
<feature type="region of interest" description="Disordered" evidence="2">
    <location>
        <begin position="1"/>
        <end position="30"/>
    </location>
</feature>
<name>A0A445GWU2_GLYSO</name>
<feature type="compositionally biased region" description="Gly residues" evidence="2">
    <location>
        <begin position="1"/>
        <end position="10"/>
    </location>
</feature>
<dbReference type="Proteomes" id="UP000289340">
    <property type="component" value="Chromosome 15"/>
</dbReference>
<dbReference type="EMBL" id="QZWG01000015">
    <property type="protein sequence ID" value="RZB65694.1"/>
    <property type="molecule type" value="Genomic_DNA"/>
</dbReference>
<evidence type="ECO:0000256" key="2">
    <source>
        <dbReference type="SAM" id="MobiDB-lite"/>
    </source>
</evidence>
<proteinExistence type="predicted"/>